<reference evidence="2" key="1">
    <citation type="submission" date="2016-06" db="EMBL/GenBank/DDBJ databases">
        <authorList>
            <person name="Varghese N."/>
        </authorList>
    </citation>
    <scope>NUCLEOTIDE SEQUENCE [LARGE SCALE GENOMIC DNA]</scope>
    <source>
        <strain evidence="2">DSM 46123</strain>
    </source>
</reference>
<dbReference type="Proteomes" id="UP000198906">
    <property type="component" value="Unassembled WGS sequence"/>
</dbReference>
<accession>A0A1C6R7Z4</accession>
<name>A0A1C6R7Z4_9ACTN</name>
<dbReference type="STRING" id="47866.GA0074694_0179"/>
<proteinExistence type="predicted"/>
<dbReference type="RefSeq" id="WP_091450942.1">
    <property type="nucleotide sequence ID" value="NZ_FMHU01000001.1"/>
</dbReference>
<organism evidence="1 2">
    <name type="scientific">Micromonospora inyonensis</name>
    <dbReference type="NCBI Taxonomy" id="47866"/>
    <lineage>
        <taxon>Bacteria</taxon>
        <taxon>Bacillati</taxon>
        <taxon>Actinomycetota</taxon>
        <taxon>Actinomycetes</taxon>
        <taxon>Micromonosporales</taxon>
        <taxon>Micromonosporaceae</taxon>
        <taxon>Micromonospora</taxon>
    </lineage>
</organism>
<dbReference type="AlphaFoldDB" id="A0A1C6R7Z4"/>
<evidence type="ECO:0000313" key="2">
    <source>
        <dbReference type="Proteomes" id="UP000198906"/>
    </source>
</evidence>
<evidence type="ECO:0000313" key="1">
    <source>
        <dbReference type="EMBL" id="SCL13151.1"/>
    </source>
</evidence>
<dbReference type="Gene3D" id="1.10.287.1060">
    <property type="entry name" value="ESAT-6-like"/>
    <property type="match status" value="1"/>
</dbReference>
<gene>
    <name evidence="1" type="ORF">GA0074694_0179</name>
</gene>
<dbReference type="InterPro" id="IPR036689">
    <property type="entry name" value="ESAT-6-like_sf"/>
</dbReference>
<sequence length="105" mass="11363">MPINMQGIVADEATIKGMVMAFGQAQAEAKNSQANVTAASSNLSAQWQSDSAAPRFQQAVQQWLNGFQKVQQGLDMLNQHMQQYSQVTTTTEDDSALLSGKWAVG</sequence>
<evidence type="ECO:0008006" key="3">
    <source>
        <dbReference type="Google" id="ProtNLM"/>
    </source>
</evidence>
<keyword evidence="2" id="KW-1185">Reference proteome</keyword>
<dbReference type="SUPFAM" id="SSF140453">
    <property type="entry name" value="EsxAB dimer-like"/>
    <property type="match status" value="1"/>
</dbReference>
<dbReference type="EMBL" id="FMHU01000001">
    <property type="protein sequence ID" value="SCL13151.1"/>
    <property type="molecule type" value="Genomic_DNA"/>
</dbReference>
<protein>
    <recommendedName>
        <fullName evidence="3">WXG100 family type VII secretion target</fullName>
    </recommendedName>
</protein>